<accession>A0ABW8IQ38</accession>
<name>A0ABW8IQ38_9GAMM</name>
<dbReference type="Proteomes" id="UP001620405">
    <property type="component" value="Unassembled WGS sequence"/>
</dbReference>
<organism evidence="2 3">
    <name type="scientific">Dyella lipolytica</name>
    <dbReference type="NCBI Taxonomy" id="1867835"/>
    <lineage>
        <taxon>Bacteria</taxon>
        <taxon>Pseudomonadati</taxon>
        <taxon>Pseudomonadota</taxon>
        <taxon>Gammaproteobacteria</taxon>
        <taxon>Lysobacterales</taxon>
        <taxon>Rhodanobacteraceae</taxon>
        <taxon>Dyella</taxon>
    </lineage>
</organism>
<proteinExistence type="predicted"/>
<reference evidence="2 3" key="1">
    <citation type="submission" date="2020-10" db="EMBL/GenBank/DDBJ databases">
        <title>Phylogeny of dyella-like bacteria.</title>
        <authorList>
            <person name="Fu J."/>
        </authorList>
    </citation>
    <scope>NUCLEOTIDE SEQUENCE [LARGE SCALE GENOMIC DNA]</scope>
    <source>
        <strain evidence="2 3">DHOB07</strain>
    </source>
</reference>
<evidence type="ECO:0000256" key="1">
    <source>
        <dbReference type="SAM" id="Phobius"/>
    </source>
</evidence>
<dbReference type="RefSeq" id="WP_284395244.1">
    <property type="nucleotide sequence ID" value="NZ_BSNQ01000002.1"/>
</dbReference>
<protein>
    <recommendedName>
        <fullName evidence="4">Energy transducer TonB</fullName>
    </recommendedName>
</protein>
<keyword evidence="1" id="KW-1133">Transmembrane helix</keyword>
<dbReference type="EMBL" id="JADIKG010000008">
    <property type="protein sequence ID" value="MFK2872067.1"/>
    <property type="molecule type" value="Genomic_DNA"/>
</dbReference>
<feature type="transmembrane region" description="Helical" evidence="1">
    <location>
        <begin position="12"/>
        <end position="33"/>
    </location>
</feature>
<keyword evidence="1" id="KW-0812">Transmembrane</keyword>
<comment type="caution">
    <text evidence="2">The sequence shown here is derived from an EMBL/GenBank/DDBJ whole genome shotgun (WGS) entry which is preliminary data.</text>
</comment>
<evidence type="ECO:0008006" key="4">
    <source>
        <dbReference type="Google" id="ProtNLM"/>
    </source>
</evidence>
<sequence>MSSSTSTAPDRRGLIFVVLAAVVAIAGGGFWYAHASMSAKPVGHTANDGSDVGILLGLADTAYHDKQLVAPVGSNVYEFYFSVLQADPNNAIAVQRMRDSFKPACDVVESTINSGDLDEAQRELLLLRMYDPHNYKLALLGSVLDAQLVIERRQHEAEAARIQAQQASGGQSAN</sequence>
<keyword evidence="1" id="KW-0472">Membrane</keyword>
<evidence type="ECO:0000313" key="3">
    <source>
        <dbReference type="Proteomes" id="UP001620405"/>
    </source>
</evidence>
<evidence type="ECO:0000313" key="2">
    <source>
        <dbReference type="EMBL" id="MFK2872067.1"/>
    </source>
</evidence>
<keyword evidence="3" id="KW-1185">Reference proteome</keyword>
<gene>
    <name evidence="2" type="ORF">ISP13_00880</name>
</gene>